<comment type="caution">
    <text evidence="6">The sequence shown here is derived from an EMBL/GenBank/DDBJ whole genome shotgun (WGS) entry which is preliminary data.</text>
</comment>
<proteinExistence type="inferred from homology"/>
<dbReference type="Gene3D" id="1.10.10.10">
    <property type="entry name" value="Winged helix-like DNA-binding domain superfamily/Winged helix DNA-binding domain"/>
    <property type="match status" value="1"/>
</dbReference>
<dbReference type="PANTHER" id="PTHR30126">
    <property type="entry name" value="HTH-TYPE TRANSCRIPTIONAL REGULATOR"/>
    <property type="match status" value="1"/>
</dbReference>
<sequence length="300" mass="34341">MEIRMIVTFVRIAELKSFSRAARQLGYSQSAVTMQMKQLEEELQVPLFERVGKGIALTQAGKRLLPKALELLASVRALQEAARTPMEVTGKLRVGTAESLLISVLPPVFMEFGRLCPKVEVSTHTGPVQELFRMLRQNEIDVLYFLDQKTNFPYWVKVLEKQEPAFFVASAANELADKKGIGLERLLQEPFVLTERGISYRYAMEQALAEQGVELHPFLETGNTDVITRLLLEDRGVSFLPEFVVREYVKAGRLTVLDVTCPRIRMWSQLVYHRDKYMTPQLERFLELMKSLLGGEEREE</sequence>
<dbReference type="InterPro" id="IPR036390">
    <property type="entry name" value="WH_DNA-bd_sf"/>
</dbReference>
<dbReference type="AlphaFoldDB" id="A0A9D2LAC5"/>
<keyword evidence="4" id="KW-0804">Transcription</keyword>
<evidence type="ECO:0000313" key="6">
    <source>
        <dbReference type="EMBL" id="HJB08831.1"/>
    </source>
</evidence>
<feature type="domain" description="HTH lysR-type" evidence="5">
    <location>
        <begin position="1"/>
        <end position="58"/>
    </location>
</feature>
<keyword evidence="3" id="KW-0238">DNA-binding</keyword>
<dbReference type="Gene3D" id="3.40.190.290">
    <property type="match status" value="1"/>
</dbReference>
<dbReference type="EMBL" id="DWYS01000163">
    <property type="protein sequence ID" value="HJB08831.1"/>
    <property type="molecule type" value="Genomic_DNA"/>
</dbReference>
<accession>A0A9D2LAC5</accession>
<dbReference type="SUPFAM" id="SSF53850">
    <property type="entry name" value="Periplasmic binding protein-like II"/>
    <property type="match status" value="1"/>
</dbReference>
<dbReference type="GO" id="GO:0000976">
    <property type="term" value="F:transcription cis-regulatory region binding"/>
    <property type="evidence" value="ECO:0007669"/>
    <property type="project" value="TreeGrafter"/>
</dbReference>
<dbReference type="FunFam" id="1.10.10.10:FF:000001">
    <property type="entry name" value="LysR family transcriptional regulator"/>
    <property type="match status" value="1"/>
</dbReference>
<dbReference type="PRINTS" id="PR00039">
    <property type="entry name" value="HTHLYSR"/>
</dbReference>
<dbReference type="Pfam" id="PF00126">
    <property type="entry name" value="HTH_1"/>
    <property type="match status" value="1"/>
</dbReference>
<dbReference type="SUPFAM" id="SSF46785">
    <property type="entry name" value="Winged helix' DNA-binding domain"/>
    <property type="match status" value="1"/>
</dbReference>
<dbReference type="InterPro" id="IPR005119">
    <property type="entry name" value="LysR_subst-bd"/>
</dbReference>
<evidence type="ECO:0000313" key="7">
    <source>
        <dbReference type="Proteomes" id="UP000886804"/>
    </source>
</evidence>
<dbReference type="PANTHER" id="PTHR30126:SF40">
    <property type="entry name" value="HTH-TYPE TRANSCRIPTIONAL REGULATOR GLTR"/>
    <property type="match status" value="1"/>
</dbReference>
<evidence type="ECO:0000256" key="2">
    <source>
        <dbReference type="ARBA" id="ARBA00023015"/>
    </source>
</evidence>
<gene>
    <name evidence="6" type="ORF">H9716_13380</name>
</gene>
<protein>
    <submittedName>
        <fullName evidence="6">LysR family transcriptional regulator</fullName>
    </submittedName>
</protein>
<evidence type="ECO:0000259" key="5">
    <source>
        <dbReference type="PROSITE" id="PS50931"/>
    </source>
</evidence>
<keyword evidence="2" id="KW-0805">Transcription regulation</keyword>
<dbReference type="Proteomes" id="UP000886804">
    <property type="component" value="Unassembled WGS sequence"/>
</dbReference>
<name>A0A9D2LAC5_9FIRM</name>
<evidence type="ECO:0000256" key="1">
    <source>
        <dbReference type="ARBA" id="ARBA00009437"/>
    </source>
</evidence>
<dbReference type="GO" id="GO:0003700">
    <property type="term" value="F:DNA-binding transcription factor activity"/>
    <property type="evidence" value="ECO:0007669"/>
    <property type="project" value="InterPro"/>
</dbReference>
<dbReference type="CDD" id="cd05466">
    <property type="entry name" value="PBP2_LTTR_substrate"/>
    <property type="match status" value="1"/>
</dbReference>
<organism evidence="6 7">
    <name type="scientific">Candidatus Enterocloster faecavium</name>
    <dbReference type="NCBI Taxonomy" id="2838560"/>
    <lineage>
        <taxon>Bacteria</taxon>
        <taxon>Bacillati</taxon>
        <taxon>Bacillota</taxon>
        <taxon>Clostridia</taxon>
        <taxon>Lachnospirales</taxon>
        <taxon>Lachnospiraceae</taxon>
        <taxon>Enterocloster</taxon>
    </lineage>
</organism>
<dbReference type="Pfam" id="PF03466">
    <property type="entry name" value="LysR_substrate"/>
    <property type="match status" value="1"/>
</dbReference>
<comment type="similarity">
    <text evidence="1">Belongs to the LysR transcriptional regulatory family.</text>
</comment>
<reference evidence="6" key="2">
    <citation type="submission" date="2021-04" db="EMBL/GenBank/DDBJ databases">
        <authorList>
            <person name="Gilroy R."/>
        </authorList>
    </citation>
    <scope>NUCLEOTIDE SEQUENCE</scope>
    <source>
        <strain evidence="6">CHK188-4685</strain>
    </source>
</reference>
<dbReference type="InterPro" id="IPR036388">
    <property type="entry name" value="WH-like_DNA-bd_sf"/>
</dbReference>
<evidence type="ECO:0000256" key="4">
    <source>
        <dbReference type="ARBA" id="ARBA00023163"/>
    </source>
</evidence>
<evidence type="ECO:0000256" key="3">
    <source>
        <dbReference type="ARBA" id="ARBA00023125"/>
    </source>
</evidence>
<dbReference type="PROSITE" id="PS50931">
    <property type="entry name" value="HTH_LYSR"/>
    <property type="match status" value="1"/>
</dbReference>
<reference evidence="6" key="1">
    <citation type="journal article" date="2021" name="PeerJ">
        <title>Extensive microbial diversity within the chicken gut microbiome revealed by metagenomics and culture.</title>
        <authorList>
            <person name="Gilroy R."/>
            <person name="Ravi A."/>
            <person name="Getino M."/>
            <person name="Pursley I."/>
            <person name="Horton D.L."/>
            <person name="Alikhan N.F."/>
            <person name="Baker D."/>
            <person name="Gharbi K."/>
            <person name="Hall N."/>
            <person name="Watson M."/>
            <person name="Adriaenssens E.M."/>
            <person name="Foster-Nyarko E."/>
            <person name="Jarju S."/>
            <person name="Secka A."/>
            <person name="Antonio M."/>
            <person name="Oren A."/>
            <person name="Chaudhuri R.R."/>
            <person name="La Ragione R."/>
            <person name="Hildebrand F."/>
            <person name="Pallen M.J."/>
        </authorList>
    </citation>
    <scope>NUCLEOTIDE SEQUENCE</scope>
    <source>
        <strain evidence="6">CHK188-4685</strain>
    </source>
</reference>
<dbReference type="InterPro" id="IPR000847">
    <property type="entry name" value="LysR_HTH_N"/>
</dbReference>